<evidence type="ECO:0000256" key="2">
    <source>
        <dbReference type="SAM" id="Coils"/>
    </source>
</evidence>
<feature type="region of interest" description="Disordered" evidence="3">
    <location>
        <begin position="75"/>
        <end position="101"/>
    </location>
</feature>
<feature type="domain" description="DUF1542" evidence="4">
    <location>
        <begin position="852"/>
        <end position="924"/>
    </location>
</feature>
<accession>A0A2U1D9H0</accession>
<dbReference type="NCBIfam" id="TIGR03715">
    <property type="entry name" value="KxYKxGKxW"/>
    <property type="match status" value="1"/>
</dbReference>
<sequence length="2926" mass="308496">MKANNLINTSAKTHFKMYKAGKLWLVSGISLLGIGAQFAIDDTKASANDTQAVTIATSHDATNLTTSQSMGLNAQPVANANSDTSTSQSVSSVAEKSTNVQELTNAKTEAKGKIDSQVQLLLTQISQNSTLNDSEKQSRSQAIKEQAQTNKNAIDQENNVDQLTNLVSQSFNQLQDIMLQPVAQSQETNKSKDQTIDSGQTMALSDRVNNEKAPSDSFTWLGGDAASRKEYSSSGSNRQDSHTGDLLNQKITLTYDSVQYNSQTGKYDVKFTYGTPVVDPRGLDRYMHFDFTLSDAIAAKTSNISAAVTTTNGQTVNQLTKGANGTYSVRYKLPKSGLGNWQEVGGKTVVTISLDPVKVTDIDWISGYMKCQREYANGTTMNAVRPAWEAMRSLTYDTSNGKGSTFGVSLNTDLLGKIQDNAYPQINKLINLEQSDKDNFNSQIQAVIIEQDFANVIAGIVDNAKAKDLEILANEKAKAIKHVNTDLNSLTDNQKNSYVQNINEQTDKLIVRQISSNADLQNTKNANVAILVAYGEEAKQKIKQLRGLNDNQIASALQQINNTIQQRSNSIQNASSADNVKSQLDGGKSDVDKILANQQQISDDYIKSSKTVINQTAVDVKAKITNDVTLDSTTKLVQKDNVDKEAAKAIQNIDNANRAADIAKATSNGVTAIQAQYVTGKSLKEQKDAAKNDINREAQKAKKLIDDDPSLSNAEKDNQKVVVDTAVHNADADIDQAKNADAINEALNKGKTAIDNAHQANKTSLDEQKATAKQAIEAEAQKIKGQINADNRLNDEEKANQSKDVESAAKAAESNIDKAPNAQAIIDATTAGKNDIDSKYQAGTVPVSERQSAAKKLIQAEAQKVQAEIDGDNTLTNQEKAVQKAGVKTATDKALANIDQATSAQAVINATQAGLVDIDNQHVPSKISLDGQKDAAKKVIDGEAAKVEAAINSDSTLTAEVKNSQKAKVQEAANQAKTAINQAKDAQAVVDATTTGQQNIDQQHIAGTALADQKQAAKQQIDDEAKQVKQDIDADKTLNDQAKQNQKTAVDQAASAAKQNIDTKPNADAIIQATTDGKNKVREQHLPAQSLAEQKAAAKADIDAQAQKVSGDIDNDPSLNNQEKQTQKANVTKAAQVAKNNIDQADNAQKIIDATNAGKADINQQHQPAQKSLAQQRQDAQAVIDAEAQKVRGEIDTDPSLDDQQKQNQKANVEKAAQAAKNNIAQAVDAQAIINATNDGKKTIDDQHVANPTSLDGQKQAAKAELDAQARAVKTKIDQDGSLTDAEKTAQKQAVDVATIKAHNQVDAATDAQGVINATNVGKADIDAQYKPSQISLAERKNQAKAAIDAEAKKVQGQINGDPTLNNAQKAAQVADVATATKTAKDNIDAATTAQAVLNAQAAGIIDIDGKYHPSAVSLQDQQKAAKDAIAAEAKKIKQAIDDDKSLLAADKAQQKQNVDGEATKADTAIDAATTAQAILNSQVNGIAAIDAQYVPNATSLDGQKAAGKEQIDAEAKKVKAEIAGDVTLNNQEKQTQQANVDTAATAAKGNIDQAVDASAVASAVKDGIAKIDGQHQPNKLSLADQKQHAQALIDAEAAKVTGQINDDAKLNDAQKAAQKNDVITAANTAKKNIDVALDAQAVLDAQNNGITDIDGKYQPGKTSIQDQQTAAKVAIDAQAAKVKKDIDQDVSLTDSQKNTQKNNVDSAATGAKSNIDAATTAQGILQAQNDGIKAINDQHVPSEISLAEQKAAAKVAIDQEATKVKADIAGDATLTDHMKAEQVANVDKEATEAKKNIDGSADAQGVVDATKTGIINIDGQHIANPTDLAGQKQAAKQALDLEARKVRNDIDQDVTLNNEQKASQKANVDVAATNAQKNVDLAANADQVQIALDKGIANIDAQHEPNKLSLADQKQQAKADIDAEATKIAGLISNDPTLNDAQKQEQQANVNKMAQAAKNNIDQALDAQAVLNATSDGKKAIDGQYVPNAISLEDQKKQAVADIDAQATKVKADIDGDKTLNDIEKAQQKNNVDDAANKAKGNIDSATTAQGVINATVAGKKDIDAQHVPSATTLDERKRAANATIDAQAQKVKAEIDNDPTLDNETKQAQKANVDQAAAEAKNSISSADTAQKIIDAVNTGITDIDKQHVPGSQSVDDLRAAALKAIADEEVKIRGIIDADVTLDNAEKATQQNNVIEETNKAVASIKAANDKQSIDNAKTSGLKAIDDQYIPGKVSLEDLKKNAIAAIDAEAVKIKGEIHSDVTLDDDEKNAQSAAVTEEAKKAKSNIDLAHDKQAVDDAKTVGIWAIDLCHTAGSKSIQDLKNDALKVIADEAAKVSKAIDADNTLDNATKAVQKNNVAQEAAKATENIKSVSDKQAVDNAVKAGIAAIDAQHVSGSKTVDVLKDEALKAIADEAAKVSQAIDADTTLDKAAKSVQKDNVAKEAAKATENIKAATDKQAVDDATKAGIKAIDAQHVSGSKTVPVLKDEALQAIADEAAKVSKDIDADATLDNVTKTTQKENVAKEATKATENIKAATDKQAVDDATAAGIKAIDAQHVSGSKTVPVLKDEALQAIADEAVKVSKEIDADATLDNATKAVQKENVVKEATKATESIKAATDKQGVDDATKAGIEAIDAQHVSGSKTVPVLKDDALKAIADEVAKVSKAIDADTTLDNATKAVQKDNVAKEAKQATENIKSANDKQGVDDATKAGIEAIDAQHIAGSKTVDVLKDDALKAIADEAAKVSKDIDADATLDNATKAVQKDNVAKEATKATESIKAATDKQAVDDATKAGIEAIDAQHVSGSKTVPVLKDEALQAIADEAAKVSQAIDNDATLDNATKAIQKDNVAKETAKATESIKAATDKQTVDDATKAGIEAIDAQHVSGSKTVDVLKDEALKAIADEAAKVSKDIDADATLDNA</sequence>
<feature type="compositionally biased region" description="Polar residues" evidence="3">
    <location>
        <begin position="1162"/>
        <end position="1179"/>
    </location>
</feature>
<feature type="domain" description="DUF1542" evidence="4">
    <location>
        <begin position="2243"/>
        <end position="2311"/>
    </location>
</feature>
<evidence type="ECO:0000256" key="3">
    <source>
        <dbReference type="SAM" id="MobiDB-lite"/>
    </source>
</evidence>
<dbReference type="InterPro" id="IPR011439">
    <property type="entry name" value="DUF1542"/>
</dbReference>
<organism evidence="5 6">
    <name type="scientific">Convivina intestini</name>
    <dbReference type="NCBI Taxonomy" id="1505726"/>
    <lineage>
        <taxon>Bacteria</taxon>
        <taxon>Bacillati</taxon>
        <taxon>Bacillota</taxon>
        <taxon>Bacilli</taxon>
        <taxon>Lactobacillales</taxon>
        <taxon>Lactobacillaceae</taxon>
        <taxon>Convivina</taxon>
    </lineage>
</organism>
<feature type="domain" description="DUF1542" evidence="4">
    <location>
        <begin position="1670"/>
        <end position="1742"/>
    </location>
</feature>
<feature type="coiled-coil region" evidence="2">
    <location>
        <begin position="639"/>
        <end position="707"/>
    </location>
</feature>
<protein>
    <submittedName>
        <fullName evidence="5">Putative secreted protein</fullName>
    </submittedName>
</protein>
<evidence type="ECO:0000313" key="6">
    <source>
        <dbReference type="Proteomes" id="UP000245433"/>
    </source>
</evidence>
<feature type="region of interest" description="Disordered" evidence="3">
    <location>
        <begin position="1042"/>
        <end position="1065"/>
    </location>
</feature>
<feature type="domain" description="DUF1542" evidence="4">
    <location>
        <begin position="1341"/>
        <end position="1409"/>
    </location>
</feature>
<feature type="compositionally biased region" description="Basic and acidic residues" evidence="3">
    <location>
        <begin position="792"/>
        <end position="807"/>
    </location>
</feature>
<dbReference type="InterPro" id="IPR022263">
    <property type="entry name" value="KxYKxGKxW"/>
</dbReference>
<feature type="compositionally biased region" description="Low complexity" evidence="3">
    <location>
        <begin position="82"/>
        <end position="93"/>
    </location>
</feature>
<evidence type="ECO:0000313" key="5">
    <source>
        <dbReference type="EMBL" id="PVY84331.1"/>
    </source>
</evidence>
<dbReference type="Pfam" id="PF19258">
    <property type="entry name" value="KxYKxGKxW_sig"/>
    <property type="match status" value="1"/>
</dbReference>
<feature type="non-terminal residue" evidence="5">
    <location>
        <position position="2926"/>
    </location>
</feature>
<feature type="domain" description="DUF1542" evidence="4">
    <location>
        <begin position="1259"/>
        <end position="1328"/>
    </location>
</feature>
<gene>
    <name evidence="5" type="ORF">C7384_10476</name>
</gene>
<dbReference type="Proteomes" id="UP000245433">
    <property type="component" value="Unassembled WGS sequence"/>
</dbReference>
<feature type="domain" description="DUF1542" evidence="4">
    <location>
        <begin position="1997"/>
        <end position="2070"/>
    </location>
</feature>
<feature type="compositionally biased region" description="Polar residues" evidence="3">
    <location>
        <begin position="1117"/>
        <end position="1130"/>
    </location>
</feature>
<keyword evidence="1" id="KW-0732">Signal</keyword>
<dbReference type="Pfam" id="PF07564">
    <property type="entry name" value="DUF1542"/>
    <property type="match status" value="9"/>
</dbReference>
<proteinExistence type="predicted"/>
<feature type="domain" description="DUF1542" evidence="4">
    <location>
        <begin position="933"/>
        <end position="1005"/>
    </location>
</feature>
<keyword evidence="2" id="KW-0175">Coiled coil</keyword>
<feature type="region of interest" description="Disordered" evidence="3">
    <location>
        <begin position="1102"/>
        <end position="1130"/>
    </location>
</feature>
<feature type="domain" description="DUF1542" evidence="4">
    <location>
        <begin position="2079"/>
        <end position="2151"/>
    </location>
</feature>
<feature type="region of interest" description="Disordered" evidence="3">
    <location>
        <begin position="1196"/>
        <end position="1215"/>
    </location>
</feature>
<comment type="caution">
    <text evidence="5">The sequence shown here is derived from an EMBL/GenBank/DDBJ whole genome shotgun (WGS) entry which is preliminary data.</text>
</comment>
<evidence type="ECO:0000256" key="1">
    <source>
        <dbReference type="ARBA" id="ARBA00022729"/>
    </source>
</evidence>
<feature type="region of interest" description="Disordered" evidence="3">
    <location>
        <begin position="1161"/>
        <end position="1181"/>
    </location>
</feature>
<dbReference type="EMBL" id="QEKT01000004">
    <property type="protein sequence ID" value="PVY84331.1"/>
    <property type="molecule type" value="Genomic_DNA"/>
</dbReference>
<reference evidence="5 6" key="1">
    <citation type="submission" date="2018-04" db="EMBL/GenBank/DDBJ databases">
        <title>Genomic Encyclopedia of Type Strains, Phase IV (KMG-IV): sequencing the most valuable type-strain genomes for metagenomic binning, comparative biology and taxonomic classification.</title>
        <authorList>
            <person name="Goeker M."/>
        </authorList>
    </citation>
    <scope>NUCLEOTIDE SEQUENCE [LARGE SCALE GENOMIC DNA]</scope>
    <source>
        <strain evidence="5 6">DSM 28795</strain>
    </source>
</reference>
<feature type="domain" description="DUF1542" evidence="4">
    <location>
        <begin position="1914"/>
        <end position="1983"/>
    </location>
</feature>
<feature type="region of interest" description="Disordered" evidence="3">
    <location>
        <begin position="183"/>
        <end position="222"/>
    </location>
</feature>
<dbReference type="RefSeq" id="WP_116585377.1">
    <property type="nucleotide sequence ID" value="NZ_QEKT01000004.1"/>
</dbReference>
<name>A0A2U1D9H0_9LACO</name>
<feature type="region of interest" description="Disordered" evidence="3">
    <location>
        <begin position="129"/>
        <end position="156"/>
    </location>
</feature>
<keyword evidence="6" id="KW-1185">Reference proteome</keyword>
<evidence type="ECO:0000259" key="4">
    <source>
        <dbReference type="Pfam" id="PF07564"/>
    </source>
</evidence>
<feature type="region of interest" description="Disordered" evidence="3">
    <location>
        <begin position="787"/>
        <end position="815"/>
    </location>
</feature>
<feature type="compositionally biased region" description="Polar residues" evidence="3">
    <location>
        <begin position="139"/>
        <end position="156"/>
    </location>
</feature>